<comment type="caution">
    <text evidence="9">The sequence shown here is derived from an EMBL/GenBank/DDBJ whole genome shotgun (WGS) entry which is preliminary data.</text>
</comment>
<keyword evidence="2" id="KW-0004">4Fe-4S</keyword>
<name>X1E6M0_9ZZZZ</name>
<sequence>MPTLMKIARDGKITKEMELVAKKEQVDIEFVRKGIAKGRIIVPKSNQRDIEPIGIGEGLLVKVNANLGSSKRVCDINEELEKARIAVKYGADTIMDLSTGVTEDDVKNIRKQINCN</sequence>
<keyword evidence="5" id="KW-0862">Zinc</keyword>
<dbReference type="GO" id="GO:0009228">
    <property type="term" value="P:thiamine biosynthetic process"/>
    <property type="evidence" value="ECO:0007669"/>
    <property type="project" value="InterPro"/>
</dbReference>
<keyword evidence="4" id="KW-0479">Metal-binding</keyword>
<dbReference type="GO" id="GO:0016829">
    <property type="term" value="F:lyase activity"/>
    <property type="evidence" value="ECO:0007669"/>
    <property type="project" value="UniProtKB-KW"/>
</dbReference>
<dbReference type="EMBL" id="BART01035606">
    <property type="protein sequence ID" value="GAH16005.1"/>
    <property type="molecule type" value="Genomic_DNA"/>
</dbReference>
<organism evidence="9">
    <name type="scientific">marine sediment metagenome</name>
    <dbReference type="NCBI Taxonomy" id="412755"/>
    <lineage>
        <taxon>unclassified sequences</taxon>
        <taxon>metagenomes</taxon>
        <taxon>ecological metagenomes</taxon>
    </lineage>
</organism>
<comment type="cofactor">
    <cofactor evidence="1">
        <name>[4Fe-4S] cluster</name>
        <dbReference type="ChEBI" id="CHEBI:49883"/>
    </cofactor>
</comment>
<dbReference type="GO" id="GO:0051539">
    <property type="term" value="F:4 iron, 4 sulfur cluster binding"/>
    <property type="evidence" value="ECO:0007669"/>
    <property type="project" value="UniProtKB-KW"/>
</dbReference>
<keyword evidence="6" id="KW-0408">Iron</keyword>
<evidence type="ECO:0000256" key="3">
    <source>
        <dbReference type="ARBA" id="ARBA00022691"/>
    </source>
</evidence>
<protein>
    <recommendedName>
        <fullName evidence="10">ThiC-associated domain-containing protein</fullName>
    </recommendedName>
</protein>
<evidence type="ECO:0000256" key="5">
    <source>
        <dbReference type="ARBA" id="ARBA00022833"/>
    </source>
</evidence>
<proteinExistence type="predicted"/>
<keyword evidence="3" id="KW-0949">S-adenosyl-L-methionine</keyword>
<evidence type="ECO:0000256" key="7">
    <source>
        <dbReference type="ARBA" id="ARBA00023014"/>
    </source>
</evidence>
<reference evidence="9" key="1">
    <citation type="journal article" date="2014" name="Front. Microbiol.">
        <title>High frequency of phylogenetically diverse reductive dehalogenase-homologous genes in deep subseafloor sedimentary metagenomes.</title>
        <authorList>
            <person name="Kawai M."/>
            <person name="Futagami T."/>
            <person name="Toyoda A."/>
            <person name="Takaki Y."/>
            <person name="Nishi S."/>
            <person name="Hori S."/>
            <person name="Arai W."/>
            <person name="Tsubouchi T."/>
            <person name="Morono Y."/>
            <person name="Uchiyama I."/>
            <person name="Ito T."/>
            <person name="Fujiyama A."/>
            <person name="Inagaki F."/>
            <person name="Takami H."/>
        </authorList>
    </citation>
    <scope>NUCLEOTIDE SEQUENCE</scope>
    <source>
        <strain evidence="9">Expedition CK06-06</strain>
    </source>
</reference>
<dbReference type="InterPro" id="IPR002817">
    <property type="entry name" value="ThiC/BzaA/B"/>
</dbReference>
<accession>X1E6M0</accession>
<dbReference type="PANTHER" id="PTHR30557">
    <property type="entry name" value="THIAMINE BIOSYNTHESIS PROTEIN THIC"/>
    <property type="match status" value="1"/>
</dbReference>
<dbReference type="Pfam" id="PF01964">
    <property type="entry name" value="ThiC_Rad_SAM"/>
    <property type="match status" value="1"/>
</dbReference>
<dbReference type="PANTHER" id="PTHR30557:SF1">
    <property type="entry name" value="PHOSPHOMETHYLPYRIMIDINE SYNTHASE, CHLOROPLASTIC"/>
    <property type="match status" value="1"/>
</dbReference>
<dbReference type="InterPro" id="IPR038521">
    <property type="entry name" value="ThiC/Bza_core_dom"/>
</dbReference>
<gene>
    <name evidence="9" type="ORF">S01H4_60399</name>
</gene>
<dbReference type="GO" id="GO:0046872">
    <property type="term" value="F:metal ion binding"/>
    <property type="evidence" value="ECO:0007669"/>
    <property type="project" value="UniProtKB-KW"/>
</dbReference>
<evidence type="ECO:0000256" key="8">
    <source>
        <dbReference type="ARBA" id="ARBA00023239"/>
    </source>
</evidence>
<evidence type="ECO:0000256" key="2">
    <source>
        <dbReference type="ARBA" id="ARBA00022485"/>
    </source>
</evidence>
<dbReference type="Gene3D" id="3.20.20.540">
    <property type="entry name" value="Radical SAM ThiC family, central domain"/>
    <property type="match status" value="1"/>
</dbReference>
<keyword evidence="7" id="KW-0411">Iron-sulfur</keyword>
<evidence type="ECO:0000256" key="4">
    <source>
        <dbReference type="ARBA" id="ARBA00022723"/>
    </source>
</evidence>
<evidence type="ECO:0000256" key="6">
    <source>
        <dbReference type="ARBA" id="ARBA00023004"/>
    </source>
</evidence>
<evidence type="ECO:0000313" key="9">
    <source>
        <dbReference type="EMBL" id="GAH16005.1"/>
    </source>
</evidence>
<keyword evidence="8" id="KW-0456">Lyase</keyword>
<dbReference type="AlphaFoldDB" id="X1E6M0"/>
<evidence type="ECO:0000256" key="1">
    <source>
        <dbReference type="ARBA" id="ARBA00001966"/>
    </source>
</evidence>
<evidence type="ECO:0008006" key="10">
    <source>
        <dbReference type="Google" id="ProtNLM"/>
    </source>
</evidence>